<evidence type="ECO:0000256" key="1">
    <source>
        <dbReference type="SAM" id="MobiDB-lite"/>
    </source>
</evidence>
<feature type="domain" description="NAD(P)-binding" evidence="2">
    <location>
        <begin position="11"/>
        <end position="110"/>
    </location>
</feature>
<dbReference type="InterPro" id="IPR051606">
    <property type="entry name" value="Polyketide_Oxido-like"/>
</dbReference>
<feature type="region of interest" description="Disordered" evidence="1">
    <location>
        <begin position="64"/>
        <end position="96"/>
    </location>
</feature>
<comment type="caution">
    <text evidence="3">The sequence shown here is derived from an EMBL/GenBank/DDBJ whole genome shotgun (WGS) entry which is preliminary data.</text>
</comment>
<feature type="compositionally biased region" description="Basic residues" evidence="1">
    <location>
        <begin position="74"/>
        <end position="90"/>
    </location>
</feature>
<evidence type="ECO:0000313" key="3">
    <source>
        <dbReference type="EMBL" id="TCG03350.1"/>
    </source>
</evidence>
<feature type="region of interest" description="Disordered" evidence="1">
    <location>
        <begin position="162"/>
        <end position="187"/>
    </location>
</feature>
<dbReference type="InterPro" id="IPR016040">
    <property type="entry name" value="NAD(P)-bd_dom"/>
</dbReference>
<feature type="compositionally biased region" description="Basic residues" evidence="1">
    <location>
        <begin position="167"/>
        <end position="176"/>
    </location>
</feature>
<dbReference type="PANTHER" id="PTHR43355:SF2">
    <property type="entry name" value="FLAVIN REDUCTASE (NADPH)"/>
    <property type="match status" value="1"/>
</dbReference>
<evidence type="ECO:0000313" key="4">
    <source>
        <dbReference type="Proteomes" id="UP000294200"/>
    </source>
</evidence>
<keyword evidence="4" id="KW-1185">Reference proteome</keyword>
<dbReference type="InterPro" id="IPR036291">
    <property type="entry name" value="NAD(P)-bd_dom_sf"/>
</dbReference>
<evidence type="ECO:0000259" key="2">
    <source>
        <dbReference type="Pfam" id="PF13460"/>
    </source>
</evidence>
<proteinExistence type="predicted"/>
<dbReference type="AlphaFoldDB" id="A0A4R0X7B8"/>
<organism evidence="3 4">
    <name type="scientific">Paraburkholderia steynii</name>
    <dbReference type="NCBI Taxonomy" id="1245441"/>
    <lineage>
        <taxon>Bacteria</taxon>
        <taxon>Pseudomonadati</taxon>
        <taxon>Pseudomonadota</taxon>
        <taxon>Betaproteobacteria</taxon>
        <taxon>Burkholderiales</taxon>
        <taxon>Burkholderiaceae</taxon>
        <taxon>Paraburkholderia</taxon>
    </lineage>
</organism>
<dbReference type="GO" id="GO:0016646">
    <property type="term" value="F:oxidoreductase activity, acting on the CH-NH group of donors, NAD or NADP as acceptor"/>
    <property type="evidence" value="ECO:0007669"/>
    <property type="project" value="TreeGrafter"/>
</dbReference>
<accession>A0A4R0X7B8</accession>
<dbReference type="EMBL" id="MWML01000431">
    <property type="protein sequence ID" value="TCG03350.1"/>
    <property type="molecule type" value="Genomic_DNA"/>
</dbReference>
<dbReference type="SUPFAM" id="SSF51735">
    <property type="entry name" value="NAD(P)-binding Rossmann-fold domains"/>
    <property type="match status" value="1"/>
</dbReference>
<protein>
    <recommendedName>
        <fullName evidence="2">NAD(P)-binding domain-containing protein</fullName>
    </recommendedName>
</protein>
<sequence length="279" mass="30825">MSKTLKIALFGATGMIGSRIAAEAVRRGHQVTAFSRNPERAPADVANLKAAQADVTDAASIAAGARGEMSSRAPMRRRRTISRRSTRRPVRSLEGNAAQRVSNVSSWWAAPVRSKWRPASNWSTRKAFRPPTSRIRARARDVAAHPACRQRSRLDVLRARRADRSGRAQRHVPHGRQRADRRCAGQQQHFGGRLRNCVRRRAGAGPFRSSARDCRILKASKRRRAPRIAARGAQERLSRRRASALTFGYASGSFPSTTPAKLGVSRSHADCLHKSHGLP</sequence>
<dbReference type="Proteomes" id="UP000294200">
    <property type="component" value="Unassembled WGS sequence"/>
</dbReference>
<name>A0A4R0X7B8_9BURK</name>
<dbReference type="Gene3D" id="3.40.50.720">
    <property type="entry name" value="NAD(P)-binding Rossmann-like Domain"/>
    <property type="match status" value="1"/>
</dbReference>
<reference evidence="3 4" key="1">
    <citation type="submission" date="2017-02" db="EMBL/GenBank/DDBJ databases">
        <title>Paraburkholderia sophoroidis sp. nov. and Paraburkholderia steynii sp. nov. rhizobial symbionts of the fynbos legume Hypocalyptus sophoroides.</title>
        <authorList>
            <person name="Steenkamp E.T."/>
            <person name="Beukes C.W."/>
            <person name="Van Zyl E."/>
            <person name="Avontuur J."/>
            <person name="Chan W.Y."/>
            <person name="Hassen A."/>
            <person name="Palmer M."/>
            <person name="Mthombeni L."/>
            <person name="Phalane F."/>
            <person name="Sereme K."/>
            <person name="Venter S.N."/>
        </authorList>
    </citation>
    <scope>NUCLEOTIDE SEQUENCE [LARGE SCALE GENOMIC DNA]</scope>
    <source>
        <strain evidence="3 4">HC1.1ba</strain>
    </source>
</reference>
<dbReference type="PANTHER" id="PTHR43355">
    <property type="entry name" value="FLAVIN REDUCTASE (NADPH)"/>
    <property type="match status" value="1"/>
</dbReference>
<dbReference type="Pfam" id="PF13460">
    <property type="entry name" value="NAD_binding_10"/>
    <property type="match status" value="1"/>
</dbReference>
<gene>
    <name evidence="3" type="ORF">BZM27_49140</name>
</gene>